<name>A0ABW2AEW5_9MICO</name>
<comment type="caution">
    <text evidence="2">The sequence shown here is derived from an EMBL/GenBank/DDBJ whole genome shotgun (WGS) entry which is preliminary data.</text>
</comment>
<feature type="transmembrane region" description="Helical" evidence="1">
    <location>
        <begin position="223"/>
        <end position="244"/>
    </location>
</feature>
<keyword evidence="1" id="KW-0472">Membrane</keyword>
<organism evidence="2 3">
    <name type="scientific">Flexivirga alba</name>
    <dbReference type="NCBI Taxonomy" id="702742"/>
    <lineage>
        <taxon>Bacteria</taxon>
        <taxon>Bacillati</taxon>
        <taxon>Actinomycetota</taxon>
        <taxon>Actinomycetes</taxon>
        <taxon>Micrococcales</taxon>
        <taxon>Dermacoccaceae</taxon>
        <taxon>Flexivirga</taxon>
    </lineage>
</organism>
<accession>A0ABW2AEW5</accession>
<evidence type="ECO:0000313" key="2">
    <source>
        <dbReference type="EMBL" id="MFC6705357.1"/>
    </source>
</evidence>
<keyword evidence="1" id="KW-1133">Transmembrane helix</keyword>
<protein>
    <submittedName>
        <fullName evidence="2">Uncharacterized protein</fullName>
    </submittedName>
</protein>
<dbReference type="Proteomes" id="UP001596298">
    <property type="component" value="Unassembled WGS sequence"/>
</dbReference>
<reference evidence="3" key="1">
    <citation type="journal article" date="2019" name="Int. J. Syst. Evol. Microbiol.">
        <title>The Global Catalogue of Microorganisms (GCM) 10K type strain sequencing project: providing services to taxonomists for standard genome sequencing and annotation.</title>
        <authorList>
            <consortium name="The Broad Institute Genomics Platform"/>
            <consortium name="The Broad Institute Genome Sequencing Center for Infectious Disease"/>
            <person name="Wu L."/>
            <person name="Ma J."/>
        </authorList>
    </citation>
    <scope>NUCLEOTIDE SEQUENCE [LARGE SCALE GENOMIC DNA]</scope>
    <source>
        <strain evidence="3">CCUG 58127</strain>
    </source>
</reference>
<dbReference type="EMBL" id="JBHSWH010000001">
    <property type="protein sequence ID" value="MFC6705357.1"/>
    <property type="molecule type" value="Genomic_DNA"/>
</dbReference>
<sequence length="253" mass="28774">MRYLQDHLGTYRFYTLGPIEANYGSYWRISQFNANDLPVPKKYARLVETGVRPTYWKALPPAVRGQFVGYRLIIYNTPASEQRILLKAYGERQQTFRDASVRYVVTRRGVGAAGLGQRFGLRLVYQNERVEIWRDARAVPYFTTSPAGACSTLRQSLTDVTVRCQEPATLVRRQLSTPGWRADVNGHERRVVYSPTQLYQRVTLPAGTSTVSYSYHPAHFRPAVAVSLAVVLLMLLDVGTLLVIRRRPPEPNP</sequence>
<evidence type="ECO:0000256" key="1">
    <source>
        <dbReference type="SAM" id="Phobius"/>
    </source>
</evidence>
<evidence type="ECO:0000313" key="3">
    <source>
        <dbReference type="Proteomes" id="UP001596298"/>
    </source>
</evidence>
<keyword evidence="3" id="KW-1185">Reference proteome</keyword>
<proteinExistence type="predicted"/>
<dbReference type="RefSeq" id="WP_382400420.1">
    <property type="nucleotide sequence ID" value="NZ_JBHSWH010000001.1"/>
</dbReference>
<keyword evidence="1" id="KW-0812">Transmembrane</keyword>
<gene>
    <name evidence="2" type="ORF">ACFQDH_08790</name>
</gene>